<evidence type="ECO:0000313" key="3">
    <source>
        <dbReference type="Proteomes" id="UP001172083"/>
    </source>
</evidence>
<feature type="domain" description="YdhG-like" evidence="1">
    <location>
        <begin position="20"/>
        <end position="109"/>
    </location>
</feature>
<reference evidence="2" key="1">
    <citation type="submission" date="2023-06" db="EMBL/GenBank/DDBJ databases">
        <title>Genomic of Agaribacillus aureum.</title>
        <authorList>
            <person name="Wang G."/>
        </authorList>
    </citation>
    <scope>NUCLEOTIDE SEQUENCE</scope>
    <source>
        <strain evidence="2">BMA12</strain>
    </source>
</reference>
<gene>
    <name evidence="2" type="ORF">QQ020_29050</name>
</gene>
<keyword evidence="3" id="KW-1185">Reference proteome</keyword>
<dbReference type="Pfam" id="PF08818">
    <property type="entry name" value="DUF1801"/>
    <property type="match status" value="1"/>
</dbReference>
<dbReference type="EMBL" id="JAUJEB010000008">
    <property type="protein sequence ID" value="MDN5216150.1"/>
    <property type="molecule type" value="Genomic_DNA"/>
</dbReference>
<evidence type="ECO:0000313" key="2">
    <source>
        <dbReference type="EMBL" id="MDN5216150.1"/>
    </source>
</evidence>
<proteinExistence type="predicted"/>
<dbReference type="SUPFAM" id="SSF159888">
    <property type="entry name" value="YdhG-like"/>
    <property type="match status" value="1"/>
</dbReference>
<dbReference type="Proteomes" id="UP001172083">
    <property type="component" value="Unassembled WGS sequence"/>
</dbReference>
<organism evidence="2 3">
    <name type="scientific">Agaribacillus aureus</name>
    <dbReference type="NCBI Taxonomy" id="3051825"/>
    <lineage>
        <taxon>Bacteria</taxon>
        <taxon>Pseudomonadati</taxon>
        <taxon>Bacteroidota</taxon>
        <taxon>Cytophagia</taxon>
        <taxon>Cytophagales</taxon>
        <taxon>Splendidivirgaceae</taxon>
        <taxon>Agaribacillus</taxon>
    </lineage>
</organism>
<name>A0ABT8LED5_9BACT</name>
<accession>A0ABT8LED5</accession>
<protein>
    <submittedName>
        <fullName evidence="2">DUF1801 domain-containing protein</fullName>
    </submittedName>
</protein>
<dbReference type="Gene3D" id="3.90.1150.200">
    <property type="match status" value="1"/>
</dbReference>
<evidence type="ECO:0000259" key="1">
    <source>
        <dbReference type="Pfam" id="PF08818"/>
    </source>
</evidence>
<sequence length="117" mass="13214">MIAYHSNDIEDYVNGLTDFQRKAVLEIREAVLSADSRVKEGIKWGSIAFFHKKNICGYRIAKNHVTILFMEGASLQDKFHILAGDGVKARTYKVTEKDTVHKKALTDLVCQCLEKGL</sequence>
<comment type="caution">
    <text evidence="2">The sequence shown here is derived from an EMBL/GenBank/DDBJ whole genome shotgun (WGS) entry which is preliminary data.</text>
</comment>
<dbReference type="RefSeq" id="WP_346761488.1">
    <property type="nucleotide sequence ID" value="NZ_JAUJEB010000008.1"/>
</dbReference>
<dbReference type="InterPro" id="IPR014922">
    <property type="entry name" value="YdhG-like"/>
</dbReference>